<dbReference type="Pfam" id="PF00010">
    <property type="entry name" value="HLH"/>
    <property type="match status" value="1"/>
</dbReference>
<dbReference type="PANTHER" id="PTHR12565">
    <property type="entry name" value="STEROL REGULATORY ELEMENT-BINDING PROTEIN"/>
    <property type="match status" value="1"/>
</dbReference>
<keyword evidence="4" id="KW-0804">Transcription</keyword>
<reference evidence="8" key="1">
    <citation type="journal article" date="2020" name="Plant Biotechnol. J.">
        <title>The pomegranate (Punica granatum L.) draft genome dissects genetic divergence between soft- and hard-seeded cultivars.</title>
        <authorList>
            <person name="Luo X."/>
            <person name="Li H."/>
            <person name="Wu Z."/>
            <person name="Yao W."/>
            <person name="Zhao P."/>
            <person name="Cao D."/>
            <person name="Yu H."/>
            <person name="Li K."/>
            <person name="Poudel K."/>
            <person name="Zhao D."/>
            <person name="Zhang F."/>
            <person name="Xia X."/>
            <person name="Chen L."/>
            <person name="Wang Q."/>
            <person name="Jing D."/>
            <person name="Cao S."/>
        </authorList>
    </citation>
    <scope>NUCLEOTIDE SEQUENCE [LARGE SCALE GENOMIC DNA]</scope>
    <source>
        <strain evidence="8">cv. Tunisia</strain>
    </source>
</reference>
<name>A0A6P8EC20_PUNGR</name>
<dbReference type="InterPro" id="IPR024097">
    <property type="entry name" value="bHLH_ZIP_TF"/>
</dbReference>
<dbReference type="GO" id="GO:0003677">
    <property type="term" value="F:DNA binding"/>
    <property type="evidence" value="ECO:0007669"/>
    <property type="project" value="UniProtKB-KW"/>
</dbReference>
<dbReference type="GO" id="GO:0003700">
    <property type="term" value="F:DNA-binding transcription factor activity"/>
    <property type="evidence" value="ECO:0007669"/>
    <property type="project" value="TreeGrafter"/>
</dbReference>
<dbReference type="CDD" id="cd18919">
    <property type="entry name" value="bHLH_AtBPE_like"/>
    <property type="match status" value="1"/>
</dbReference>
<dbReference type="PANTHER" id="PTHR12565:SF321">
    <property type="entry name" value="TRANSCRIPTION FACTOR BHLH089"/>
    <property type="match status" value="1"/>
</dbReference>
<keyword evidence="2" id="KW-0805">Transcription regulation</keyword>
<dbReference type="FunFam" id="4.10.280.10:FF:000002">
    <property type="entry name" value="Basic helix-loop-helix transcription factor"/>
    <property type="match status" value="1"/>
</dbReference>
<evidence type="ECO:0000313" key="9">
    <source>
        <dbReference type="RefSeq" id="XP_031407587.1"/>
    </source>
</evidence>
<keyword evidence="3" id="KW-0238">DNA-binding</keyword>
<comment type="subcellular location">
    <subcellularLocation>
        <location evidence="1">Nucleus</location>
    </subcellularLocation>
</comment>
<sequence>MDPLLITESAFSAASLSAYSLSEIWPLRGEASNRVPTGLQVGSLGRLGKQDGTGEASMVTAHSGRRKRKGVTAGMEEEDGGSSRMCSATHGNILNGSSNKSTKIGQPRDDIHSSEPKAATSSAAVWYKQVDQSSRPPGPPKGYIHVRARRGQATDSHSLAERVSRARREKISERMKILQEIVPGCNKVIGKALMLDKLINYIQSLRQQVKFLSMKLEAVNSRTNMNPNIDGFPPKDVSVRHILQYDEGNAYKLTSRKNNIFKPCWCLMMLQPFDATGMMFAPQTAREYMSAPEPEWLHMQIGTNFEQPE</sequence>
<dbReference type="PROSITE" id="PS50888">
    <property type="entry name" value="BHLH"/>
    <property type="match status" value="1"/>
</dbReference>
<dbReference type="SUPFAM" id="SSF47459">
    <property type="entry name" value="HLH, helix-loop-helix DNA-binding domain"/>
    <property type="match status" value="1"/>
</dbReference>
<keyword evidence="5" id="KW-0539">Nucleus</keyword>
<feature type="domain" description="BHLH" evidence="7">
    <location>
        <begin position="155"/>
        <end position="205"/>
    </location>
</feature>
<protein>
    <submittedName>
        <fullName evidence="9">Transcription factor bHLH79-like isoform X1</fullName>
    </submittedName>
</protein>
<dbReference type="SMART" id="SM00353">
    <property type="entry name" value="HLH"/>
    <property type="match status" value="1"/>
</dbReference>
<dbReference type="Gene3D" id="4.10.280.10">
    <property type="entry name" value="Helix-loop-helix DNA-binding domain"/>
    <property type="match status" value="1"/>
</dbReference>
<evidence type="ECO:0000259" key="7">
    <source>
        <dbReference type="PROSITE" id="PS50888"/>
    </source>
</evidence>
<evidence type="ECO:0000313" key="8">
    <source>
        <dbReference type="Proteomes" id="UP000515151"/>
    </source>
</evidence>
<evidence type="ECO:0000256" key="4">
    <source>
        <dbReference type="ARBA" id="ARBA00023163"/>
    </source>
</evidence>
<feature type="compositionally biased region" description="Basic and acidic residues" evidence="6">
    <location>
        <begin position="106"/>
        <end position="115"/>
    </location>
</feature>
<evidence type="ECO:0000256" key="3">
    <source>
        <dbReference type="ARBA" id="ARBA00023125"/>
    </source>
</evidence>
<dbReference type="GO" id="GO:0005634">
    <property type="term" value="C:nucleus"/>
    <property type="evidence" value="ECO:0007669"/>
    <property type="project" value="UniProtKB-SubCell"/>
</dbReference>
<dbReference type="OrthoDB" id="678327at2759"/>
<evidence type="ECO:0000256" key="6">
    <source>
        <dbReference type="SAM" id="MobiDB-lite"/>
    </source>
</evidence>
<proteinExistence type="predicted"/>
<dbReference type="GeneID" id="116215916"/>
<dbReference type="RefSeq" id="XP_031407587.1">
    <property type="nucleotide sequence ID" value="XM_031551727.1"/>
</dbReference>
<dbReference type="InterPro" id="IPR011598">
    <property type="entry name" value="bHLH_dom"/>
</dbReference>
<dbReference type="Proteomes" id="UP000515151">
    <property type="component" value="Chromosome 8"/>
</dbReference>
<gene>
    <name evidence="9" type="primary">LOC116215916</name>
</gene>
<reference evidence="9" key="2">
    <citation type="submission" date="2025-08" db="UniProtKB">
        <authorList>
            <consortium name="RefSeq"/>
        </authorList>
    </citation>
    <scope>IDENTIFICATION</scope>
    <source>
        <tissue evidence="9">Leaf</tissue>
    </source>
</reference>
<evidence type="ECO:0000256" key="2">
    <source>
        <dbReference type="ARBA" id="ARBA00023015"/>
    </source>
</evidence>
<evidence type="ECO:0000256" key="5">
    <source>
        <dbReference type="ARBA" id="ARBA00023242"/>
    </source>
</evidence>
<accession>A0A6P8EC20</accession>
<evidence type="ECO:0000256" key="1">
    <source>
        <dbReference type="ARBA" id="ARBA00004123"/>
    </source>
</evidence>
<keyword evidence="8" id="KW-1185">Reference proteome</keyword>
<organism evidence="8 9">
    <name type="scientific">Punica granatum</name>
    <name type="common">Pomegranate</name>
    <dbReference type="NCBI Taxonomy" id="22663"/>
    <lineage>
        <taxon>Eukaryota</taxon>
        <taxon>Viridiplantae</taxon>
        <taxon>Streptophyta</taxon>
        <taxon>Embryophyta</taxon>
        <taxon>Tracheophyta</taxon>
        <taxon>Spermatophyta</taxon>
        <taxon>Magnoliopsida</taxon>
        <taxon>eudicotyledons</taxon>
        <taxon>Gunneridae</taxon>
        <taxon>Pentapetalae</taxon>
        <taxon>rosids</taxon>
        <taxon>malvids</taxon>
        <taxon>Myrtales</taxon>
        <taxon>Lythraceae</taxon>
        <taxon>Punica</taxon>
    </lineage>
</organism>
<dbReference type="GO" id="GO:0046983">
    <property type="term" value="F:protein dimerization activity"/>
    <property type="evidence" value="ECO:0007669"/>
    <property type="project" value="InterPro"/>
</dbReference>
<dbReference type="InterPro" id="IPR036638">
    <property type="entry name" value="HLH_DNA-bd_sf"/>
</dbReference>
<feature type="region of interest" description="Disordered" evidence="6">
    <location>
        <begin position="37"/>
        <end position="117"/>
    </location>
</feature>
<dbReference type="AlphaFoldDB" id="A0A6P8EC20"/>
<feature type="compositionally biased region" description="Polar residues" evidence="6">
    <location>
        <begin position="84"/>
        <end position="104"/>
    </location>
</feature>